<dbReference type="OrthoDB" id="1523789at2"/>
<dbReference type="InterPro" id="IPR009045">
    <property type="entry name" value="Zn_M74/Hedgehog-like"/>
</dbReference>
<dbReference type="EMBL" id="QKZT01000003">
    <property type="protein sequence ID" value="PZX55650.1"/>
    <property type="molecule type" value="Genomic_DNA"/>
</dbReference>
<organism evidence="2 3">
    <name type="scientific">Algoriphagus chordae</name>
    <dbReference type="NCBI Taxonomy" id="237019"/>
    <lineage>
        <taxon>Bacteria</taxon>
        <taxon>Pseudomonadati</taxon>
        <taxon>Bacteroidota</taxon>
        <taxon>Cytophagia</taxon>
        <taxon>Cytophagales</taxon>
        <taxon>Cyclobacteriaceae</taxon>
        <taxon>Algoriphagus</taxon>
    </lineage>
</organism>
<sequence length="241" mass="27544">MKKPSLIYLAAFFVLFSAGAWATQVYMPELKQQLKDTYSSLTSEPKTADTKSEKLEPITIDLPAPRVIPPIPDDLITKEYDKHLYAAEHNGFGLIDDEEHYNKLIEEKKLVLISQGNGYEVMKLTHSHPYVTPYSKVVLEELGLAFQTLTEDESFFTITSVTRTPEQQKSLRKRNRNATSGISSHSYGVSFDISYVRFNGKKGSNWAAKKKLEKILDEFQKADKIVFIKERNQSCYHVTVR</sequence>
<feature type="chain" id="PRO_5015884335" description="D-alanyl-D-alanine carboxypeptidase-like protein" evidence="1">
    <location>
        <begin position="23"/>
        <end position="241"/>
    </location>
</feature>
<keyword evidence="1" id="KW-0732">Signal</keyword>
<gene>
    <name evidence="2" type="ORF">LV85_00875</name>
</gene>
<evidence type="ECO:0008006" key="4">
    <source>
        <dbReference type="Google" id="ProtNLM"/>
    </source>
</evidence>
<protein>
    <recommendedName>
        <fullName evidence="4">D-alanyl-D-alanine carboxypeptidase-like protein</fullName>
    </recommendedName>
</protein>
<reference evidence="2 3" key="1">
    <citation type="submission" date="2018-06" db="EMBL/GenBank/DDBJ databases">
        <title>Genomic Encyclopedia of Archaeal and Bacterial Type Strains, Phase II (KMG-II): from individual species to whole genera.</title>
        <authorList>
            <person name="Goeker M."/>
        </authorList>
    </citation>
    <scope>NUCLEOTIDE SEQUENCE [LARGE SCALE GENOMIC DNA]</scope>
    <source>
        <strain evidence="2 3">DSM 19830</strain>
    </source>
</reference>
<dbReference type="SUPFAM" id="SSF55166">
    <property type="entry name" value="Hedgehog/DD-peptidase"/>
    <property type="match status" value="1"/>
</dbReference>
<feature type="signal peptide" evidence="1">
    <location>
        <begin position="1"/>
        <end position="22"/>
    </location>
</feature>
<accession>A0A2W7RBL1</accession>
<dbReference type="InterPro" id="IPR043769">
    <property type="entry name" value="DUF5715"/>
</dbReference>
<evidence type="ECO:0000313" key="3">
    <source>
        <dbReference type="Proteomes" id="UP000248882"/>
    </source>
</evidence>
<proteinExistence type="predicted"/>
<evidence type="ECO:0000313" key="2">
    <source>
        <dbReference type="EMBL" id="PZX55650.1"/>
    </source>
</evidence>
<comment type="caution">
    <text evidence="2">The sequence shown here is derived from an EMBL/GenBank/DDBJ whole genome shotgun (WGS) entry which is preliminary data.</text>
</comment>
<name>A0A2W7RBL1_9BACT</name>
<dbReference type="Proteomes" id="UP000248882">
    <property type="component" value="Unassembled WGS sequence"/>
</dbReference>
<evidence type="ECO:0000256" key="1">
    <source>
        <dbReference type="SAM" id="SignalP"/>
    </source>
</evidence>
<dbReference type="Pfam" id="PF18979">
    <property type="entry name" value="DUF5715"/>
    <property type="match status" value="1"/>
</dbReference>
<dbReference type="AlphaFoldDB" id="A0A2W7RBL1"/>
<dbReference type="RefSeq" id="WP_111316962.1">
    <property type="nucleotide sequence ID" value="NZ_QKZT01000003.1"/>
</dbReference>
<keyword evidence="3" id="KW-1185">Reference proteome</keyword>
<dbReference type="Gene3D" id="3.30.1380.10">
    <property type="match status" value="1"/>
</dbReference>